<feature type="compositionally biased region" description="Acidic residues" evidence="1">
    <location>
        <begin position="380"/>
        <end position="397"/>
    </location>
</feature>
<feature type="compositionally biased region" description="Polar residues" evidence="1">
    <location>
        <begin position="398"/>
        <end position="411"/>
    </location>
</feature>
<accession>A0A9P5SC19</accession>
<gene>
    <name evidence="2" type="ORF">BG006_011326</name>
</gene>
<sequence>MKIAVLFVPGLGPTEMQQDMVHNAKDILTTFLAPPTQTILDPSSPAAPTNPCHSSLLAAIRSSITPSPPSISKVCFRGFSYTNLVDEDQQHLVRDMSLPESIFTFVPRRLLMTSMRYILDPEMCDQIWTLLACHVAELATEIYANDGNDPQEPVDLIPISFSMGTIMMTEFMSAVHAWFEKHRVTFEAAEDRIYHDHASLPQIQDQPWYQQTAPTPPRQTHSGPRQRKPEITKDILELLGIRGVRLLSTMSMLVTLGSPLNMFYGYYAQTVRIPAHIRWINVIYPTDLLAGPLVTHRPIETMLIPKESVTVRGLVQDPIGDSLRRVLKRTFVSHAFYLIDPMLWSLLLKVIAGHADKTVRHVREEQERQMLAGMAKELESQEEDDDTTASDVSEDADSNTMDGSTIDNASSVDEDEEVGGHSKGAESYCNSPSSAAQMRWLMKRDSGVDLDKCREVTLKLEARTQSTLENVRGIFRSPMSPYDHPQKLLSTSLQQHQRQFSGAHTSQKQQTKDPFWDNTVMPARIHFPTNFDVAKPFVVVFYLPGIGDGEGYENEAAMFAKGLEYSSRLAHTSCSPRDDTNTNAACNNDTSVIGVTIDYRKIFEAGQDHVLAQMQAELAQSLADRGETFRETSFQQFVRKSLVKDFPTAITFYADPDVRRKYLAGVDAVMDKIGAMVQAMRSANTGHHSMAEPSAVPVIMMGMNVGTMILTEYLAHLQVEQNLNASAPLKIHRHGVQLHLRTLYTFGNPSTWLVNWRNVHLPQLAWTAPKQSTPISDLETTNDLPLTAGWFNFHYRHDLFGGGDLCHLPSRSHNRFAQAVRHDIDLHDTTTFQAHMSLGPEADKTRERTSVWGIRSLWDVVGGRWLRTLLGGYSGQYLRDERIWCAVAKAVMEAGNEV</sequence>
<dbReference type="Proteomes" id="UP000696485">
    <property type="component" value="Unassembled WGS sequence"/>
</dbReference>
<feature type="region of interest" description="Disordered" evidence="1">
    <location>
        <begin position="376"/>
        <end position="431"/>
    </location>
</feature>
<keyword evidence="3" id="KW-1185">Reference proteome</keyword>
<name>A0A9P5SC19_9FUNG</name>
<evidence type="ECO:0000313" key="3">
    <source>
        <dbReference type="Proteomes" id="UP000696485"/>
    </source>
</evidence>
<reference evidence="2" key="1">
    <citation type="journal article" date="2020" name="Fungal Divers.">
        <title>Resolving the Mortierellaceae phylogeny through synthesis of multi-gene phylogenetics and phylogenomics.</title>
        <authorList>
            <person name="Vandepol N."/>
            <person name="Liber J."/>
            <person name="Desiro A."/>
            <person name="Na H."/>
            <person name="Kennedy M."/>
            <person name="Barry K."/>
            <person name="Grigoriev I.V."/>
            <person name="Miller A.N."/>
            <person name="O'Donnell K."/>
            <person name="Stajich J.E."/>
            <person name="Bonito G."/>
        </authorList>
    </citation>
    <scope>NUCLEOTIDE SEQUENCE</scope>
    <source>
        <strain evidence="2">NVP1</strain>
    </source>
</reference>
<dbReference type="EMBL" id="JAAAUY010000964">
    <property type="protein sequence ID" value="KAF9325177.1"/>
    <property type="molecule type" value="Genomic_DNA"/>
</dbReference>
<protein>
    <submittedName>
        <fullName evidence="2">Uncharacterized protein</fullName>
    </submittedName>
</protein>
<evidence type="ECO:0000313" key="2">
    <source>
        <dbReference type="EMBL" id="KAF9325177.1"/>
    </source>
</evidence>
<feature type="region of interest" description="Disordered" evidence="1">
    <location>
        <begin position="205"/>
        <end position="229"/>
    </location>
</feature>
<evidence type="ECO:0000256" key="1">
    <source>
        <dbReference type="SAM" id="MobiDB-lite"/>
    </source>
</evidence>
<feature type="compositionally biased region" description="Polar residues" evidence="1">
    <location>
        <begin position="205"/>
        <end position="223"/>
    </location>
</feature>
<organism evidence="2 3">
    <name type="scientific">Podila minutissima</name>
    <dbReference type="NCBI Taxonomy" id="64525"/>
    <lineage>
        <taxon>Eukaryota</taxon>
        <taxon>Fungi</taxon>
        <taxon>Fungi incertae sedis</taxon>
        <taxon>Mucoromycota</taxon>
        <taxon>Mortierellomycotina</taxon>
        <taxon>Mortierellomycetes</taxon>
        <taxon>Mortierellales</taxon>
        <taxon>Mortierellaceae</taxon>
        <taxon>Podila</taxon>
    </lineage>
</organism>
<dbReference type="AlphaFoldDB" id="A0A9P5SC19"/>
<comment type="caution">
    <text evidence="2">The sequence shown here is derived from an EMBL/GenBank/DDBJ whole genome shotgun (WGS) entry which is preliminary data.</text>
</comment>
<proteinExistence type="predicted"/>